<dbReference type="EMBL" id="UYRV01005747">
    <property type="protein sequence ID" value="VDK52947.1"/>
    <property type="molecule type" value="Genomic_DNA"/>
</dbReference>
<proteinExistence type="inferred from homology"/>
<evidence type="ECO:0000313" key="4">
    <source>
        <dbReference type="EMBL" id="VDK52947.1"/>
    </source>
</evidence>
<dbReference type="Proteomes" id="UP000271889">
    <property type="component" value="Unassembled WGS sequence"/>
</dbReference>
<gene>
    <name evidence="4" type="ORF">CGOC_LOCUS2535</name>
</gene>
<dbReference type="Pfam" id="PF01055">
    <property type="entry name" value="Glyco_hydro_31_2nd"/>
    <property type="match status" value="1"/>
</dbReference>
<evidence type="ECO:0000256" key="2">
    <source>
        <dbReference type="RuleBase" id="RU361185"/>
    </source>
</evidence>
<keyword evidence="2" id="KW-0378">Hydrolase</keyword>
<evidence type="ECO:0000256" key="1">
    <source>
        <dbReference type="ARBA" id="ARBA00007806"/>
    </source>
</evidence>
<evidence type="ECO:0000313" key="5">
    <source>
        <dbReference type="Proteomes" id="UP000271889"/>
    </source>
</evidence>
<dbReference type="PROSITE" id="PS00129">
    <property type="entry name" value="GLYCOSYL_HYDROL_F31_1"/>
    <property type="match status" value="1"/>
</dbReference>
<organism evidence="4 5">
    <name type="scientific">Cylicostephanus goldi</name>
    <name type="common">Nematode worm</name>
    <dbReference type="NCBI Taxonomy" id="71465"/>
    <lineage>
        <taxon>Eukaryota</taxon>
        <taxon>Metazoa</taxon>
        <taxon>Ecdysozoa</taxon>
        <taxon>Nematoda</taxon>
        <taxon>Chromadorea</taxon>
        <taxon>Rhabditida</taxon>
        <taxon>Rhabditina</taxon>
        <taxon>Rhabditomorpha</taxon>
        <taxon>Strongyloidea</taxon>
        <taxon>Strongylidae</taxon>
        <taxon>Cylicostephanus</taxon>
    </lineage>
</organism>
<sequence length="282" mass="32925">MKLIPIFDVGIQVDDDAFKRAIEKGARFIEWERADQVPRTKTVQELYPLAKDTKIMLSVVWPDKHVAFPDFFEKTNKTIEWWIDEFVEFHEKLEYDGIWIDMNEPAAFGTNEDRPWYFDNPDHPNITQLKCPVDTSKQDSEWDMPPYKTRAVWRYGEVCVVWLLACCCSRASSVPKFADTSSVSRCSNVALAQRWHGAVTDNEGIRMWFSSFFDCHTSLFTSFSYHFQNYYLSSKTMCMCGIQRGGDYRHYDVKNLYGWSEAKATLQAQYKATKKRGVVVSR</sequence>
<keyword evidence="2" id="KW-0326">Glycosidase</keyword>
<dbReference type="InterPro" id="IPR030458">
    <property type="entry name" value="Glyco_hydro_31_AS"/>
</dbReference>
<reference evidence="4 5" key="1">
    <citation type="submission" date="2018-11" db="EMBL/GenBank/DDBJ databases">
        <authorList>
            <consortium name="Pathogen Informatics"/>
        </authorList>
    </citation>
    <scope>NUCLEOTIDE SEQUENCE [LARGE SCALE GENOMIC DNA]</scope>
</reference>
<dbReference type="PANTHER" id="PTHR22762:SF133">
    <property type="entry name" value="P-TYPE DOMAIN-CONTAINING PROTEIN"/>
    <property type="match status" value="1"/>
</dbReference>
<dbReference type="Gene3D" id="3.20.20.80">
    <property type="entry name" value="Glycosidases"/>
    <property type="match status" value="1"/>
</dbReference>
<dbReference type="SUPFAM" id="SSF51445">
    <property type="entry name" value="(Trans)glycosidases"/>
    <property type="match status" value="1"/>
</dbReference>
<dbReference type="PANTHER" id="PTHR22762">
    <property type="entry name" value="ALPHA-GLUCOSIDASE"/>
    <property type="match status" value="1"/>
</dbReference>
<accession>A0A3P6R2W8</accession>
<dbReference type="OrthoDB" id="5839090at2759"/>
<feature type="domain" description="Glycoside hydrolase family 31 TIM barrel" evidence="3">
    <location>
        <begin position="2"/>
        <end position="282"/>
    </location>
</feature>
<dbReference type="InterPro" id="IPR000322">
    <property type="entry name" value="Glyco_hydro_31_TIM"/>
</dbReference>
<dbReference type="InterPro" id="IPR017853">
    <property type="entry name" value="GH"/>
</dbReference>
<dbReference type="GO" id="GO:0004558">
    <property type="term" value="F:alpha-1,4-glucosidase activity"/>
    <property type="evidence" value="ECO:0007669"/>
    <property type="project" value="TreeGrafter"/>
</dbReference>
<comment type="similarity">
    <text evidence="1 2">Belongs to the glycosyl hydrolase 31 family.</text>
</comment>
<keyword evidence="5" id="KW-1185">Reference proteome</keyword>
<dbReference type="GO" id="GO:0005975">
    <property type="term" value="P:carbohydrate metabolic process"/>
    <property type="evidence" value="ECO:0007669"/>
    <property type="project" value="InterPro"/>
</dbReference>
<protein>
    <recommendedName>
        <fullName evidence="3">Glycoside hydrolase family 31 TIM barrel domain-containing protein</fullName>
    </recommendedName>
</protein>
<evidence type="ECO:0000259" key="3">
    <source>
        <dbReference type="Pfam" id="PF01055"/>
    </source>
</evidence>
<name>A0A3P6R2W8_CYLGO</name>
<dbReference type="AlphaFoldDB" id="A0A3P6R2W8"/>